<comment type="caution">
    <text evidence="1">The sequence shown here is derived from an EMBL/GenBank/DDBJ whole genome shotgun (WGS) entry which is preliminary data.</text>
</comment>
<name>A0A0F9QAL6_9ZZZZ</name>
<dbReference type="EMBL" id="LAZR01005154">
    <property type="protein sequence ID" value="KKN02388.1"/>
    <property type="molecule type" value="Genomic_DNA"/>
</dbReference>
<evidence type="ECO:0000313" key="1">
    <source>
        <dbReference type="EMBL" id="KKN02388.1"/>
    </source>
</evidence>
<accession>A0A0F9QAL6</accession>
<gene>
    <name evidence="1" type="ORF">LCGC14_1118110</name>
</gene>
<organism evidence="1">
    <name type="scientific">marine sediment metagenome</name>
    <dbReference type="NCBI Taxonomy" id="412755"/>
    <lineage>
        <taxon>unclassified sequences</taxon>
        <taxon>metagenomes</taxon>
        <taxon>ecological metagenomes</taxon>
    </lineage>
</organism>
<sequence>MDWGELYKQIVRNLDYWGSYISMRTSLEKEDVVQDLLIIIWETYCDKKKRRKDITKGYAQYRLNYAASRILKSFFSNNETRLNKVPIEEELLYEDLPYFLRPAFIRDKIKSTIKEEYINSSKRGKYMKVLDLLLEGRNRKETAKEIGCSIGSVSVIVNEKIMPILRKVLNI</sequence>
<protein>
    <submittedName>
        <fullName evidence="1">Uncharacterized protein</fullName>
    </submittedName>
</protein>
<proteinExistence type="predicted"/>
<feature type="non-terminal residue" evidence="1">
    <location>
        <position position="1"/>
    </location>
</feature>
<reference evidence="1" key="1">
    <citation type="journal article" date="2015" name="Nature">
        <title>Complex archaea that bridge the gap between prokaryotes and eukaryotes.</title>
        <authorList>
            <person name="Spang A."/>
            <person name="Saw J.H."/>
            <person name="Jorgensen S.L."/>
            <person name="Zaremba-Niedzwiedzka K."/>
            <person name="Martijn J."/>
            <person name="Lind A.E."/>
            <person name="van Eijk R."/>
            <person name="Schleper C."/>
            <person name="Guy L."/>
            <person name="Ettema T.J."/>
        </authorList>
    </citation>
    <scope>NUCLEOTIDE SEQUENCE</scope>
</reference>
<dbReference type="AlphaFoldDB" id="A0A0F9QAL6"/>